<dbReference type="EMBL" id="LSRQ01008328">
    <property type="protein sequence ID" value="OAY63675.1"/>
    <property type="molecule type" value="Genomic_DNA"/>
</dbReference>
<dbReference type="AlphaFoldDB" id="A0A199UGI8"/>
<evidence type="ECO:0000313" key="3">
    <source>
        <dbReference type="EMBL" id="OAY63675.1"/>
    </source>
</evidence>
<dbReference type="InterPro" id="IPR038765">
    <property type="entry name" value="Papain-like_cys_pep_sf"/>
</dbReference>
<dbReference type="PANTHER" id="PTHR12411">
    <property type="entry name" value="CYSTEINE PROTEASE FAMILY C1-RELATED"/>
    <property type="match status" value="1"/>
</dbReference>
<dbReference type="STRING" id="4615.A0A199UGI8"/>
<evidence type="ECO:0000313" key="4">
    <source>
        <dbReference type="Proteomes" id="UP000092600"/>
    </source>
</evidence>
<dbReference type="GO" id="GO:0008234">
    <property type="term" value="F:cysteine-type peptidase activity"/>
    <property type="evidence" value="ECO:0007669"/>
    <property type="project" value="InterPro"/>
</dbReference>
<reference evidence="3 4" key="1">
    <citation type="journal article" date="2016" name="DNA Res.">
        <title>The draft genome of MD-2 pineapple using hybrid error correction of long reads.</title>
        <authorList>
            <person name="Redwan R.M."/>
            <person name="Saidin A."/>
            <person name="Kumar S.V."/>
        </authorList>
    </citation>
    <scope>NUCLEOTIDE SEQUENCE [LARGE SCALE GENOMIC DNA]</scope>
    <source>
        <strain evidence="4">cv. MD2</strain>
        <tissue evidence="3">Leaf</tissue>
    </source>
</reference>
<protein>
    <submittedName>
        <fullName evidence="3">Ervatamin-C</fullName>
    </submittedName>
</protein>
<accession>A0A199UGI8</accession>
<sequence>MHKIDDFKRQIMTSKEEKHIDWREKSAVTPVKNQFKCDCCWAFAAATTMENLHAIKKELINLSVQENL</sequence>
<evidence type="ECO:0000259" key="2">
    <source>
        <dbReference type="Pfam" id="PF00112"/>
    </source>
</evidence>
<evidence type="ECO:0000256" key="1">
    <source>
        <dbReference type="ARBA" id="ARBA00008455"/>
    </source>
</evidence>
<dbReference type="Proteomes" id="UP000092600">
    <property type="component" value="Unassembled WGS sequence"/>
</dbReference>
<organism evidence="3 4">
    <name type="scientific">Ananas comosus</name>
    <name type="common">Pineapple</name>
    <name type="synonym">Ananas ananas</name>
    <dbReference type="NCBI Taxonomy" id="4615"/>
    <lineage>
        <taxon>Eukaryota</taxon>
        <taxon>Viridiplantae</taxon>
        <taxon>Streptophyta</taxon>
        <taxon>Embryophyta</taxon>
        <taxon>Tracheophyta</taxon>
        <taxon>Spermatophyta</taxon>
        <taxon>Magnoliopsida</taxon>
        <taxon>Liliopsida</taxon>
        <taxon>Poales</taxon>
        <taxon>Bromeliaceae</taxon>
        <taxon>Bromelioideae</taxon>
        <taxon>Ananas</taxon>
    </lineage>
</organism>
<dbReference type="Pfam" id="PF00112">
    <property type="entry name" value="Peptidase_C1"/>
    <property type="match status" value="1"/>
</dbReference>
<comment type="caution">
    <text evidence="3">The sequence shown here is derived from an EMBL/GenBank/DDBJ whole genome shotgun (WGS) entry which is preliminary data.</text>
</comment>
<gene>
    <name evidence="3" type="ORF">ACMD2_17975</name>
</gene>
<dbReference type="InterPro" id="IPR000668">
    <property type="entry name" value="Peptidase_C1A_C"/>
</dbReference>
<dbReference type="InterPro" id="IPR013128">
    <property type="entry name" value="Peptidase_C1A"/>
</dbReference>
<proteinExistence type="inferred from homology"/>
<name>A0A199UGI8_ANACO</name>
<dbReference type="SUPFAM" id="SSF54001">
    <property type="entry name" value="Cysteine proteinases"/>
    <property type="match status" value="1"/>
</dbReference>
<dbReference type="Gene3D" id="3.90.70.10">
    <property type="entry name" value="Cysteine proteinases"/>
    <property type="match status" value="1"/>
</dbReference>
<dbReference type="GO" id="GO:0006508">
    <property type="term" value="P:proteolysis"/>
    <property type="evidence" value="ECO:0007669"/>
    <property type="project" value="InterPro"/>
</dbReference>
<feature type="domain" description="Peptidase C1A papain C-terminal" evidence="2">
    <location>
        <begin position="18"/>
        <end position="66"/>
    </location>
</feature>
<comment type="similarity">
    <text evidence="1">Belongs to the peptidase C1 family.</text>
</comment>